<evidence type="ECO:0000313" key="7">
    <source>
        <dbReference type="WBParaSite" id="PSAMB.scaffold78size84887.g1421.t1"/>
    </source>
</evidence>
<dbReference type="CDD" id="cd00637">
    <property type="entry name" value="7tm_classA_rhodopsin-like"/>
    <property type="match status" value="1"/>
</dbReference>
<dbReference type="GO" id="GO:0016020">
    <property type="term" value="C:membrane"/>
    <property type="evidence" value="ECO:0007669"/>
    <property type="project" value="UniProtKB-SubCell"/>
</dbReference>
<feature type="transmembrane region" description="Helical" evidence="5">
    <location>
        <begin position="178"/>
        <end position="198"/>
    </location>
</feature>
<protein>
    <submittedName>
        <fullName evidence="7">G protein-coupled receptor</fullName>
    </submittedName>
</protein>
<feature type="transmembrane region" description="Helical" evidence="5">
    <location>
        <begin position="88"/>
        <end position="111"/>
    </location>
</feature>
<dbReference type="AlphaFoldDB" id="A0A914XG32"/>
<dbReference type="Gene3D" id="1.20.1070.10">
    <property type="entry name" value="Rhodopsin 7-helix transmembrane proteins"/>
    <property type="match status" value="1"/>
</dbReference>
<name>A0A914XG32_9BILA</name>
<keyword evidence="2 5" id="KW-0812">Transmembrane</keyword>
<dbReference type="SUPFAM" id="SSF81321">
    <property type="entry name" value="Family A G protein-coupled receptor-like"/>
    <property type="match status" value="1"/>
</dbReference>
<dbReference type="PANTHER" id="PTHR46561">
    <property type="entry name" value="SERPENTINE RECEPTOR, CLASS AB (CLASS A-LIKE)-RELATED"/>
    <property type="match status" value="1"/>
</dbReference>
<evidence type="ECO:0000313" key="6">
    <source>
        <dbReference type="Proteomes" id="UP000887566"/>
    </source>
</evidence>
<dbReference type="WBParaSite" id="PSAMB.scaffold78size84887.g1421.t1">
    <property type="protein sequence ID" value="PSAMB.scaffold78size84887.g1421.t1"/>
    <property type="gene ID" value="PSAMB.scaffold78size84887.g1421"/>
</dbReference>
<dbReference type="Proteomes" id="UP000887566">
    <property type="component" value="Unplaced"/>
</dbReference>
<evidence type="ECO:0000256" key="4">
    <source>
        <dbReference type="ARBA" id="ARBA00023136"/>
    </source>
</evidence>
<feature type="transmembrane region" description="Helical" evidence="5">
    <location>
        <begin position="146"/>
        <end position="166"/>
    </location>
</feature>
<keyword evidence="4 5" id="KW-0472">Membrane</keyword>
<dbReference type="PANTHER" id="PTHR46561:SF11">
    <property type="entry name" value="SERPENTINE RECEPTOR CLASS ALPHA_BETA-14"/>
    <property type="match status" value="1"/>
</dbReference>
<reference evidence="7" key="1">
    <citation type="submission" date="2022-11" db="UniProtKB">
        <authorList>
            <consortium name="WormBaseParasite"/>
        </authorList>
    </citation>
    <scope>IDENTIFICATION</scope>
</reference>
<proteinExistence type="predicted"/>
<evidence type="ECO:0000256" key="1">
    <source>
        <dbReference type="ARBA" id="ARBA00004141"/>
    </source>
</evidence>
<dbReference type="InterPro" id="IPR019408">
    <property type="entry name" value="7TM_GPCR_serpentine_rcpt_Srab"/>
</dbReference>
<dbReference type="Pfam" id="PF10292">
    <property type="entry name" value="7TM_GPCR_Srab"/>
    <property type="match status" value="1"/>
</dbReference>
<organism evidence="6 7">
    <name type="scientific">Plectus sambesii</name>
    <dbReference type="NCBI Taxonomy" id="2011161"/>
    <lineage>
        <taxon>Eukaryota</taxon>
        <taxon>Metazoa</taxon>
        <taxon>Ecdysozoa</taxon>
        <taxon>Nematoda</taxon>
        <taxon>Chromadorea</taxon>
        <taxon>Plectida</taxon>
        <taxon>Plectina</taxon>
        <taxon>Plectoidea</taxon>
        <taxon>Plectidae</taxon>
        <taxon>Plectus</taxon>
    </lineage>
</organism>
<feature type="transmembrane region" description="Helical" evidence="5">
    <location>
        <begin position="6"/>
        <end position="27"/>
    </location>
</feature>
<keyword evidence="6" id="KW-1185">Reference proteome</keyword>
<evidence type="ECO:0000256" key="3">
    <source>
        <dbReference type="ARBA" id="ARBA00022989"/>
    </source>
</evidence>
<dbReference type="InterPro" id="IPR053286">
    <property type="entry name" value="Nematode_rcpt-like_srab"/>
</dbReference>
<keyword evidence="3 5" id="KW-1133">Transmembrane helix</keyword>
<evidence type="ECO:0000256" key="2">
    <source>
        <dbReference type="ARBA" id="ARBA00022692"/>
    </source>
</evidence>
<evidence type="ECO:0000256" key="5">
    <source>
        <dbReference type="SAM" id="Phobius"/>
    </source>
</evidence>
<comment type="subcellular location">
    <subcellularLocation>
        <location evidence="1">Membrane</location>
        <topology evidence="1">Multi-pass membrane protein</topology>
    </subcellularLocation>
</comment>
<sequence>MSVSVFLRGQMVLTMYGQIWALAAMAIERCIATATYRTYEKTNKLLGILLTLAEWILSIFWLYLAIRYTDWSEMKVYATVTSRTTNTIFSNLMIALATVEGLALVSFYGMLSYNKRRKARLGACCLTEKYQIDENIRATRLMIPMVWTHFVCFMPTFIAFPIYTAIYPSLDPRTYPVFLETFNLVPFYSVALPLVLFWRHKVLRRTLLHALDFHRVFPTAPRDDGKTHGQVQHFEILQQMWSMKR</sequence>
<accession>A0A914XG32</accession>
<feature type="transmembrane region" description="Helical" evidence="5">
    <location>
        <begin position="48"/>
        <end position="68"/>
    </location>
</feature>